<dbReference type="EMBL" id="CP001734">
    <property type="protein sequence ID" value="ACV69540.1"/>
    <property type="molecule type" value="Genomic_DNA"/>
</dbReference>
<accession>C8X543</accession>
<reference evidence="2" key="1">
    <citation type="submission" date="2009-09" db="EMBL/GenBank/DDBJ databases">
        <title>The complete chromosome of Desulfohalobium retbaense DSM 5692.</title>
        <authorList>
            <consortium name="US DOE Joint Genome Institute (JGI-PGF)"/>
            <person name="Lucas S."/>
            <person name="Copeland A."/>
            <person name="Lapidus A."/>
            <person name="Glavina del Rio T."/>
            <person name="Dalin E."/>
            <person name="Tice H."/>
            <person name="Bruce D."/>
            <person name="Goodwin L."/>
            <person name="Pitluck S."/>
            <person name="Kyrpides N."/>
            <person name="Mavromatis K."/>
            <person name="Ivanova N."/>
            <person name="Mikhailova N."/>
            <person name="Munk A.C."/>
            <person name="Brettin T."/>
            <person name="Detter J.C."/>
            <person name="Han C."/>
            <person name="Tapia R."/>
            <person name="Larimer F."/>
            <person name="Land M."/>
            <person name="Hauser L."/>
            <person name="Markowitz V."/>
            <person name="Cheng J.-F."/>
            <person name="Hugenholtz P."/>
            <person name="Woyke T."/>
            <person name="Wu D."/>
            <person name="Spring S."/>
            <person name="Klenk H.-P."/>
            <person name="Eisen J.A."/>
        </authorList>
    </citation>
    <scope>NUCLEOTIDE SEQUENCE [LARGE SCALE GENOMIC DNA]</scope>
    <source>
        <strain evidence="2">DSM 5692</strain>
    </source>
</reference>
<proteinExistence type="predicted"/>
<name>C8X543_DESRD</name>
<keyword evidence="2" id="KW-1185">Reference proteome</keyword>
<dbReference type="Pfam" id="PF20181">
    <property type="entry name" value="DUF6544"/>
    <property type="match status" value="1"/>
</dbReference>
<dbReference type="STRING" id="485915.Dret_2256"/>
<reference evidence="1 2" key="2">
    <citation type="journal article" date="2010" name="Stand. Genomic Sci.">
        <title>Complete genome sequence of Desulfohalobium retbaense type strain (HR(100)).</title>
        <authorList>
            <person name="Spring S."/>
            <person name="Nolan M."/>
            <person name="Lapidus A."/>
            <person name="Glavina Del Rio T."/>
            <person name="Copeland A."/>
            <person name="Tice H."/>
            <person name="Cheng J.F."/>
            <person name="Lucas S."/>
            <person name="Land M."/>
            <person name="Chen F."/>
            <person name="Bruce D."/>
            <person name="Goodwin L."/>
            <person name="Pitluck S."/>
            <person name="Ivanova N."/>
            <person name="Mavromatis K."/>
            <person name="Mikhailova N."/>
            <person name="Pati A."/>
            <person name="Chen A."/>
            <person name="Palaniappan K."/>
            <person name="Hauser L."/>
            <person name="Chang Y.J."/>
            <person name="Jeffries C.D."/>
            <person name="Munk C."/>
            <person name="Kiss H."/>
            <person name="Chain P."/>
            <person name="Han C."/>
            <person name="Brettin T."/>
            <person name="Detter J.C."/>
            <person name="Schuler E."/>
            <person name="Goker M."/>
            <person name="Rohde M."/>
            <person name="Bristow J."/>
            <person name="Eisen J.A."/>
            <person name="Markowitz V."/>
            <person name="Hugenholtz P."/>
            <person name="Kyrpides N.C."/>
            <person name="Klenk H.P."/>
        </authorList>
    </citation>
    <scope>NUCLEOTIDE SEQUENCE [LARGE SCALE GENOMIC DNA]</scope>
    <source>
        <strain evidence="1 2">DSM 5692</strain>
    </source>
</reference>
<dbReference type="InterPro" id="IPR046674">
    <property type="entry name" value="DUF6544"/>
</dbReference>
<dbReference type="eggNOG" id="ENOG502ZA6T">
    <property type="taxonomic scope" value="Bacteria"/>
</dbReference>
<dbReference type="HOGENOM" id="CLU_064054_1_0_7"/>
<sequence>MSLFFFVFLACVLVLATVLVFASARWHSATKATRIKLEAARVSGGPSRFDSGELAGLPTPVVRYFRHVLGEGQPLVAAVRLEQKGTMNMRAQGQWWRPFAATQRVEIKRPGFDWDARISLLPGLIVRVRDAYVAGEGLLQASLYGLLNVVQLRGRGAIGRDELMRYLAEAPLYPTALLPSQGVQWEPEDAQSAWATLKDGPHTVSLLFSFAPGGEVDSVWAPDRGRAKGREVVPTPWLGRWWNYAQRDGLRIPLAGEVLWQLEQGEHPYWRGELTELRYTFS</sequence>
<dbReference type="Proteomes" id="UP000001052">
    <property type="component" value="Chromosome"/>
</dbReference>
<dbReference type="AlphaFoldDB" id="C8X543"/>
<dbReference type="OrthoDB" id="3671061at2"/>
<protein>
    <submittedName>
        <fullName evidence="1">Uncharacterized protein</fullName>
    </submittedName>
</protein>
<evidence type="ECO:0000313" key="1">
    <source>
        <dbReference type="EMBL" id="ACV69540.1"/>
    </source>
</evidence>
<evidence type="ECO:0000313" key="2">
    <source>
        <dbReference type="Proteomes" id="UP000001052"/>
    </source>
</evidence>
<organism evidence="1 2">
    <name type="scientific">Desulfohalobium retbaense (strain ATCC 49708 / DSM 5692 / JCM 16813 / HR100)</name>
    <dbReference type="NCBI Taxonomy" id="485915"/>
    <lineage>
        <taxon>Bacteria</taxon>
        <taxon>Pseudomonadati</taxon>
        <taxon>Thermodesulfobacteriota</taxon>
        <taxon>Desulfovibrionia</taxon>
        <taxon>Desulfovibrionales</taxon>
        <taxon>Desulfohalobiaceae</taxon>
        <taxon>Desulfohalobium</taxon>
    </lineage>
</organism>
<dbReference type="KEGG" id="drt:Dret_2256"/>
<dbReference type="RefSeq" id="WP_015752681.1">
    <property type="nucleotide sequence ID" value="NC_013223.1"/>
</dbReference>
<gene>
    <name evidence="1" type="ordered locus">Dret_2256</name>
</gene>